<comment type="caution">
    <text evidence="1">The sequence shown here is derived from an EMBL/GenBank/DDBJ whole genome shotgun (WGS) entry which is preliminary data.</text>
</comment>
<dbReference type="Proteomes" id="UP000322454">
    <property type="component" value="Unassembled WGS sequence"/>
</dbReference>
<reference evidence="1 2" key="1">
    <citation type="submission" date="2019-01" db="EMBL/GenBank/DDBJ databases">
        <title>Insights into ecological role of a new deltaproteobacterial order Candidatus Sinidesulfobacterales (Sva0485) by metagenomics and metatranscriptomics.</title>
        <authorList>
            <person name="Tan S."/>
            <person name="Liu J."/>
            <person name="Fang Y."/>
            <person name="Hedlund B."/>
            <person name="Lian Z.-H."/>
            <person name="Huang L.-Y."/>
            <person name="Li J.-T."/>
            <person name="Huang L.-N."/>
            <person name="Li W.-J."/>
            <person name="Jiang H.-C."/>
            <person name="Dong H.-L."/>
            <person name="Shu W.-S."/>
        </authorList>
    </citation>
    <scope>NUCLEOTIDE SEQUENCE [LARGE SCALE GENOMIC DNA]</scope>
    <source>
        <strain evidence="1">AP4</strain>
    </source>
</reference>
<protein>
    <submittedName>
        <fullName evidence="1">Uncharacterized protein</fullName>
    </submittedName>
</protein>
<accession>A0A520XH88</accession>
<dbReference type="EMBL" id="SHMQ01000001">
    <property type="protein sequence ID" value="RZV40562.1"/>
    <property type="molecule type" value="Genomic_DNA"/>
</dbReference>
<proteinExistence type="predicted"/>
<sequence>MKEKTKEKFPLKIIKDKLTGRYKAATSIDKLNDETKNIRRELSFIETDYTILLGDIRGLLSEATMRSKKKADPRLYWLIGENIIRFIERLNDLGFYLLKQNITFAADIGMSESSIGKIISFRKRFSKISMLDQKISWSKYRDNKALTNL</sequence>
<name>A0A520XH88_9DELT</name>
<evidence type="ECO:0000313" key="1">
    <source>
        <dbReference type="EMBL" id="RZV40562.1"/>
    </source>
</evidence>
<organism evidence="1 2">
    <name type="scientific">Candidatus Acidulodesulfobacterium acidiphilum</name>
    <dbReference type="NCBI Taxonomy" id="2597224"/>
    <lineage>
        <taxon>Bacteria</taxon>
        <taxon>Deltaproteobacteria</taxon>
        <taxon>Candidatus Acidulodesulfobacterales</taxon>
        <taxon>Candidatus Acidulodesulfobacterium</taxon>
    </lineage>
</organism>
<gene>
    <name evidence="1" type="ORF">EVJ48_01190</name>
</gene>
<evidence type="ECO:0000313" key="2">
    <source>
        <dbReference type="Proteomes" id="UP000322454"/>
    </source>
</evidence>
<dbReference type="AlphaFoldDB" id="A0A520XH88"/>